<dbReference type="STRING" id="1856405.BFC17_05845"/>
<dbReference type="GO" id="GO:0008483">
    <property type="term" value="F:transaminase activity"/>
    <property type="evidence" value="ECO:0007669"/>
    <property type="project" value="UniProtKB-KW"/>
</dbReference>
<dbReference type="PANTHER" id="PTHR36115:SF4">
    <property type="entry name" value="MEMBRANE PROTEIN"/>
    <property type="match status" value="1"/>
</dbReference>
<dbReference type="InterPro" id="IPR051791">
    <property type="entry name" value="Pra-immunoreactive"/>
</dbReference>
<name>A0A1E8F9S2_9ALTE</name>
<comment type="subcellular location">
    <subcellularLocation>
        <location evidence="1">Cell membrane</location>
        <topology evidence="1">Multi-pass membrane protein</topology>
    </subcellularLocation>
</comment>
<evidence type="ECO:0000313" key="8">
    <source>
        <dbReference type="EMBL" id="OFI32674.1"/>
    </source>
</evidence>
<dbReference type="EMBL" id="MJIC01000016">
    <property type="protein sequence ID" value="OFI32674.1"/>
    <property type="molecule type" value="Genomic_DNA"/>
</dbReference>
<evidence type="ECO:0000256" key="4">
    <source>
        <dbReference type="ARBA" id="ARBA00022989"/>
    </source>
</evidence>
<evidence type="ECO:0000256" key="1">
    <source>
        <dbReference type="ARBA" id="ARBA00004651"/>
    </source>
</evidence>
<dbReference type="InterPro" id="IPR010432">
    <property type="entry name" value="RDD"/>
</dbReference>
<keyword evidence="5 6" id="KW-0472">Membrane</keyword>
<evidence type="ECO:0000256" key="5">
    <source>
        <dbReference type="ARBA" id="ARBA00023136"/>
    </source>
</evidence>
<dbReference type="Pfam" id="PF06271">
    <property type="entry name" value="RDD"/>
    <property type="match status" value="1"/>
</dbReference>
<keyword evidence="8" id="KW-0808">Transferase</keyword>
<protein>
    <submittedName>
        <fullName evidence="8">Branched-chain amino acid aminotransferase I</fullName>
    </submittedName>
</protein>
<keyword evidence="2" id="KW-1003">Cell membrane</keyword>
<evidence type="ECO:0000256" key="2">
    <source>
        <dbReference type="ARBA" id="ARBA00022475"/>
    </source>
</evidence>
<feature type="transmembrane region" description="Helical" evidence="6">
    <location>
        <begin position="12"/>
        <end position="38"/>
    </location>
</feature>
<keyword evidence="9" id="KW-1185">Reference proteome</keyword>
<evidence type="ECO:0000313" key="9">
    <source>
        <dbReference type="Proteomes" id="UP000176037"/>
    </source>
</evidence>
<dbReference type="Proteomes" id="UP000176037">
    <property type="component" value="Unassembled WGS sequence"/>
</dbReference>
<keyword evidence="8" id="KW-0032">Aminotransferase</keyword>
<comment type="caution">
    <text evidence="8">The sequence shown here is derived from an EMBL/GenBank/DDBJ whole genome shotgun (WGS) entry which is preliminary data.</text>
</comment>
<evidence type="ECO:0000256" key="6">
    <source>
        <dbReference type="SAM" id="Phobius"/>
    </source>
</evidence>
<dbReference type="AlphaFoldDB" id="A0A1E8F9S2"/>
<feature type="transmembrane region" description="Helical" evidence="6">
    <location>
        <begin position="45"/>
        <end position="72"/>
    </location>
</feature>
<dbReference type="PANTHER" id="PTHR36115">
    <property type="entry name" value="PROLINE-RICH ANTIGEN HOMOLOG-RELATED"/>
    <property type="match status" value="1"/>
</dbReference>
<keyword evidence="4 6" id="KW-1133">Transmembrane helix</keyword>
<accession>A0A1E8F9S2</accession>
<feature type="transmembrane region" description="Helical" evidence="6">
    <location>
        <begin position="105"/>
        <end position="123"/>
    </location>
</feature>
<dbReference type="GO" id="GO:0005886">
    <property type="term" value="C:plasma membrane"/>
    <property type="evidence" value="ECO:0007669"/>
    <property type="project" value="UniProtKB-SubCell"/>
</dbReference>
<gene>
    <name evidence="8" type="ORF">BFC17_05845</name>
</gene>
<keyword evidence="3 6" id="KW-0812">Transmembrane</keyword>
<feature type="domain" description="RDD" evidence="7">
    <location>
        <begin position="9"/>
        <end position="135"/>
    </location>
</feature>
<reference evidence="8 9" key="1">
    <citation type="submission" date="2016-09" db="EMBL/GenBank/DDBJ databases">
        <title>Alteromonas lipolytica, a new species isolated from sea water.</title>
        <authorList>
            <person name="Wu Y.-H."/>
            <person name="Cheng H."/>
            <person name="Xu X.-W."/>
        </authorList>
    </citation>
    <scope>NUCLEOTIDE SEQUENCE [LARGE SCALE GENOMIC DNA]</scope>
    <source>
        <strain evidence="8 9">JW12</strain>
    </source>
</reference>
<evidence type="ECO:0000256" key="3">
    <source>
        <dbReference type="ARBA" id="ARBA00022692"/>
    </source>
</evidence>
<organism evidence="8 9">
    <name type="scientific">Alteromonas lipolytica</name>
    <dbReference type="NCBI Taxonomy" id="1856405"/>
    <lineage>
        <taxon>Bacteria</taxon>
        <taxon>Pseudomonadati</taxon>
        <taxon>Pseudomonadota</taxon>
        <taxon>Gammaproteobacteria</taxon>
        <taxon>Alteromonadales</taxon>
        <taxon>Alteromonadaceae</taxon>
        <taxon>Alteromonas/Salinimonas group</taxon>
        <taxon>Alteromonas</taxon>
    </lineage>
</organism>
<sequence length="146" mass="15988">MNTMTQVTYAGFWIRTGAAIIDSILLLLVILPAVAAIYDISIVSALFVSGGLSGALLNYLFPAVAIMLFWIYKSATPGKLLTHTTIVDANTGEKPTPKQFLIRYVGYYLAMLPLFLGIIWVGVDKRKQGWHDKLAQTVVIKSPASK</sequence>
<evidence type="ECO:0000259" key="7">
    <source>
        <dbReference type="Pfam" id="PF06271"/>
    </source>
</evidence>
<proteinExistence type="predicted"/>